<name>A0A1H3FEW8_9PROT</name>
<dbReference type="STRING" id="44576.SAMN05421881_101168"/>
<dbReference type="Proteomes" id="UP000198640">
    <property type="component" value="Unassembled WGS sequence"/>
</dbReference>
<reference evidence="2 3" key="1">
    <citation type="submission" date="2016-10" db="EMBL/GenBank/DDBJ databases">
        <authorList>
            <person name="de Groot N.N."/>
        </authorList>
    </citation>
    <scope>NUCLEOTIDE SEQUENCE [LARGE SCALE GENOMIC DNA]</scope>
    <source>
        <strain evidence="2 3">Nm1</strain>
    </source>
</reference>
<evidence type="ECO:0000313" key="3">
    <source>
        <dbReference type="Proteomes" id="UP000198640"/>
    </source>
</evidence>
<feature type="region of interest" description="Disordered" evidence="1">
    <location>
        <begin position="128"/>
        <end position="188"/>
    </location>
</feature>
<dbReference type="EMBL" id="FNOY01000011">
    <property type="protein sequence ID" value="SDX89307.1"/>
    <property type="molecule type" value="Genomic_DNA"/>
</dbReference>
<protein>
    <submittedName>
        <fullName evidence="2">Uncharacterized protein</fullName>
    </submittedName>
</protein>
<dbReference type="RefSeq" id="WP_090412523.1">
    <property type="nucleotide sequence ID" value="NZ_FNOY01000011.1"/>
</dbReference>
<dbReference type="AlphaFoldDB" id="A0A1H3FEW8"/>
<gene>
    <name evidence="2" type="ORF">SAMN05421881_101168</name>
</gene>
<keyword evidence="3" id="KW-1185">Reference proteome</keyword>
<evidence type="ECO:0000256" key="1">
    <source>
        <dbReference type="SAM" id="MobiDB-lite"/>
    </source>
</evidence>
<accession>A0A1H3FEW8</accession>
<sequence>MRVICPCCQTDFPIEAGLNDVAARNAVKRAFSLTPFGDLLLGYVQLFKPAQRALSMVRLTKLLDELLPMIQAGKIEHKGRIWPAPASSWQMALEQMLSNRDSLALPIKSHGYLLTIIASAADKAEARGEAAREIRRQTGRARQAEQAPKSEMPEAVRSQLQQFLAKSQAAPHAGEQPPAPADATKPNH</sequence>
<evidence type="ECO:0000313" key="2">
    <source>
        <dbReference type="EMBL" id="SDX89307.1"/>
    </source>
</evidence>
<organism evidence="2 3">
    <name type="scientific">Nitrosomonas halophila</name>
    <dbReference type="NCBI Taxonomy" id="44576"/>
    <lineage>
        <taxon>Bacteria</taxon>
        <taxon>Pseudomonadati</taxon>
        <taxon>Pseudomonadota</taxon>
        <taxon>Betaproteobacteria</taxon>
        <taxon>Nitrosomonadales</taxon>
        <taxon>Nitrosomonadaceae</taxon>
        <taxon>Nitrosomonas</taxon>
    </lineage>
</organism>
<dbReference type="OrthoDB" id="6872885at2"/>
<proteinExistence type="predicted"/>